<dbReference type="Pfam" id="PF13439">
    <property type="entry name" value="Glyco_transf_4"/>
    <property type="match status" value="1"/>
</dbReference>
<dbReference type="PANTHER" id="PTHR45947:SF3">
    <property type="entry name" value="SULFOQUINOVOSYL TRANSFERASE SQD2"/>
    <property type="match status" value="1"/>
</dbReference>
<evidence type="ECO:0000259" key="1">
    <source>
        <dbReference type="Pfam" id="PF00534"/>
    </source>
</evidence>
<dbReference type="EMBL" id="LNQE01001096">
    <property type="protein sequence ID" value="KUG21151.1"/>
    <property type="molecule type" value="Genomic_DNA"/>
</dbReference>
<name>A0A0W8FJQ6_9ZZZZ</name>
<dbReference type="PANTHER" id="PTHR45947">
    <property type="entry name" value="SULFOQUINOVOSYL TRANSFERASE SQD2"/>
    <property type="match status" value="1"/>
</dbReference>
<dbReference type="CDD" id="cd03801">
    <property type="entry name" value="GT4_PimA-like"/>
    <property type="match status" value="1"/>
</dbReference>
<evidence type="ECO:0000259" key="2">
    <source>
        <dbReference type="Pfam" id="PF13439"/>
    </source>
</evidence>
<feature type="domain" description="Glycosyl transferase family 1" evidence="1">
    <location>
        <begin position="203"/>
        <end position="368"/>
    </location>
</feature>
<comment type="caution">
    <text evidence="3">The sequence shown here is derived from an EMBL/GenBank/DDBJ whole genome shotgun (WGS) entry which is preliminary data.</text>
</comment>
<accession>A0A0W8FJQ6</accession>
<feature type="domain" description="Glycosyltransferase subfamily 4-like N-terminal" evidence="2">
    <location>
        <begin position="25"/>
        <end position="191"/>
    </location>
</feature>
<keyword evidence="3" id="KW-0808">Transferase</keyword>
<gene>
    <name evidence="3" type="ORF">ASZ90_009092</name>
</gene>
<dbReference type="GO" id="GO:0016758">
    <property type="term" value="F:hexosyltransferase activity"/>
    <property type="evidence" value="ECO:0007669"/>
    <property type="project" value="TreeGrafter"/>
</dbReference>
<evidence type="ECO:0000313" key="3">
    <source>
        <dbReference type="EMBL" id="KUG21151.1"/>
    </source>
</evidence>
<proteinExistence type="predicted"/>
<dbReference type="Gene3D" id="3.40.50.2000">
    <property type="entry name" value="Glycogen Phosphorylase B"/>
    <property type="match status" value="2"/>
</dbReference>
<organism evidence="3">
    <name type="scientific">hydrocarbon metagenome</name>
    <dbReference type="NCBI Taxonomy" id="938273"/>
    <lineage>
        <taxon>unclassified sequences</taxon>
        <taxon>metagenomes</taxon>
        <taxon>ecological metagenomes</taxon>
    </lineage>
</organism>
<reference evidence="3" key="1">
    <citation type="journal article" date="2015" name="Proc. Natl. Acad. Sci. U.S.A.">
        <title>Networks of energetic and metabolic interactions define dynamics in microbial communities.</title>
        <authorList>
            <person name="Embree M."/>
            <person name="Liu J.K."/>
            <person name="Al-Bassam M.M."/>
            <person name="Zengler K."/>
        </authorList>
    </citation>
    <scope>NUCLEOTIDE SEQUENCE</scope>
</reference>
<dbReference type="AlphaFoldDB" id="A0A0W8FJQ6"/>
<dbReference type="InterPro" id="IPR028098">
    <property type="entry name" value="Glyco_trans_4-like_N"/>
</dbReference>
<sequence length="394" mass="43652">MRIALFTTEFPYVRADTGEITYMDGGVGNATLQLARHLERRGHEIIVFTSANDAFGSVERRGGIEVRRYPRTGTVGQTPVAASLLYRPLISGVDADLAHAHMGNLPAPLTACWYAKTKKIPLVTTYHNDWMNGFGSLSRRAGVFLFNHYFCDRILSRSDRIIALSENHARSSKFLRKYRDAVTIIPNGVDVPELNTSLSKEVCRETLGLPPGAPIILFVGNLTPMKAPEVLLNALARVAVEMPDVCAVFVGDGALRPSLIERSEALGLRERALFPGAVYDERKSMYYRAADVFVLPSVSESFGLVLLEASASGLPLVVSDLEPLRALVREGYNGVFAPPGDAKELADRILSLLQDDRLRERMGENAKRHLEQHQKAFSWERIAELTEDVYRAVL</sequence>
<protein>
    <submittedName>
        <fullName evidence="3">Glycosyl transferase, group 1 family protein</fullName>
    </submittedName>
</protein>
<dbReference type="InterPro" id="IPR001296">
    <property type="entry name" value="Glyco_trans_1"/>
</dbReference>
<dbReference type="Pfam" id="PF00534">
    <property type="entry name" value="Glycos_transf_1"/>
    <property type="match status" value="1"/>
</dbReference>
<dbReference type="SUPFAM" id="SSF53756">
    <property type="entry name" value="UDP-Glycosyltransferase/glycogen phosphorylase"/>
    <property type="match status" value="1"/>
</dbReference>
<dbReference type="InterPro" id="IPR050194">
    <property type="entry name" value="Glycosyltransferase_grp1"/>
</dbReference>